<gene>
    <name evidence="2" type="ORF">AW09_000290</name>
</gene>
<evidence type="ECO:0000313" key="2">
    <source>
        <dbReference type="EMBL" id="KFB74406.1"/>
    </source>
</evidence>
<evidence type="ECO:0000313" key="3">
    <source>
        <dbReference type="Proteomes" id="UP000020077"/>
    </source>
</evidence>
<name>A0A080LZW3_9PROT</name>
<feature type="region of interest" description="Disordered" evidence="1">
    <location>
        <begin position="17"/>
        <end position="85"/>
    </location>
</feature>
<dbReference type="Proteomes" id="UP000020077">
    <property type="component" value="Unassembled WGS sequence"/>
</dbReference>
<dbReference type="EMBL" id="JDVG02000042">
    <property type="protein sequence ID" value="KFB74406.1"/>
    <property type="molecule type" value="Genomic_DNA"/>
</dbReference>
<reference evidence="2 3" key="1">
    <citation type="submission" date="2014-02" db="EMBL/GenBank/DDBJ databases">
        <title>Expanding our view of genomic diversity in Candidatus Accumulibacter clades.</title>
        <authorList>
            <person name="Skennerton C.T."/>
            <person name="Barr J.J."/>
            <person name="Slater F.R."/>
            <person name="Bond P.L."/>
            <person name="Tyson G.W."/>
        </authorList>
    </citation>
    <scope>NUCLEOTIDE SEQUENCE [LARGE SCALE GENOMIC DNA]</scope>
    <source>
        <strain evidence="3">BA-91</strain>
    </source>
</reference>
<dbReference type="AlphaFoldDB" id="A0A080LZW3"/>
<evidence type="ECO:0000256" key="1">
    <source>
        <dbReference type="SAM" id="MobiDB-lite"/>
    </source>
</evidence>
<protein>
    <submittedName>
        <fullName evidence="2">Uncharacterized protein</fullName>
    </submittedName>
</protein>
<comment type="caution">
    <text evidence="2">The sequence shown here is derived from an EMBL/GenBank/DDBJ whole genome shotgun (WGS) entry which is preliminary data.</text>
</comment>
<accession>A0A080LZW3</accession>
<feature type="compositionally biased region" description="Basic and acidic residues" evidence="1">
    <location>
        <begin position="67"/>
        <end position="85"/>
    </location>
</feature>
<sequence>MRKPPLPVRSVTVLHWRHGEPATKQECQPSPACLGTKGEVLTSGKPPLASPRVPGNRPSEPALTGNKKSEEKENEHVEAFRRVEE</sequence>
<organism evidence="2 3">
    <name type="scientific">Candidatus Accumulibacter phosphatis</name>
    <dbReference type="NCBI Taxonomy" id="327160"/>
    <lineage>
        <taxon>Bacteria</taxon>
        <taxon>Pseudomonadati</taxon>
        <taxon>Pseudomonadota</taxon>
        <taxon>Betaproteobacteria</taxon>
        <taxon>Candidatus Accumulibacter</taxon>
    </lineage>
</organism>
<proteinExistence type="predicted"/>